<keyword evidence="10" id="KW-0943">RNA-mediated gene silencing</keyword>
<evidence type="ECO:0000256" key="3">
    <source>
        <dbReference type="ARBA" id="ARBA00021330"/>
    </source>
</evidence>
<evidence type="ECO:0000256" key="2">
    <source>
        <dbReference type="ARBA" id="ARBA00009026"/>
    </source>
</evidence>
<dbReference type="InterPro" id="IPR029063">
    <property type="entry name" value="SAM-dependent_MTases_sf"/>
</dbReference>
<comment type="similarity">
    <text evidence="2">Belongs to the methyltransferase superfamily. HEN1 family.</text>
</comment>
<dbReference type="GO" id="GO:0031047">
    <property type="term" value="P:regulatory ncRNA-mediated gene silencing"/>
    <property type="evidence" value="ECO:0007669"/>
    <property type="project" value="UniProtKB-KW"/>
</dbReference>
<evidence type="ECO:0000256" key="7">
    <source>
        <dbReference type="ARBA" id="ARBA00022723"/>
    </source>
</evidence>
<dbReference type="AlphaFoldDB" id="A0A1G9T4B6"/>
<dbReference type="InterPro" id="IPR024740">
    <property type="entry name" value="Hen1_N"/>
</dbReference>
<dbReference type="GO" id="GO:0046872">
    <property type="term" value="F:metal ion binding"/>
    <property type="evidence" value="ECO:0007669"/>
    <property type="project" value="UniProtKB-KW"/>
</dbReference>
<evidence type="ECO:0000256" key="10">
    <source>
        <dbReference type="ARBA" id="ARBA00023158"/>
    </source>
</evidence>
<name>A0A1G9T4B6_9BACT</name>
<dbReference type="Gene3D" id="3.30.1610.20">
    <property type="entry name" value="Hen1, N-terminal domain"/>
    <property type="match status" value="1"/>
</dbReference>
<dbReference type="GO" id="GO:0001510">
    <property type="term" value="P:RNA methylation"/>
    <property type="evidence" value="ECO:0007669"/>
    <property type="project" value="InterPro"/>
</dbReference>
<evidence type="ECO:0000256" key="11">
    <source>
        <dbReference type="ARBA" id="ARBA00035025"/>
    </source>
</evidence>
<dbReference type="OrthoDB" id="626362at2"/>
<reference evidence="14 15" key="1">
    <citation type="submission" date="2016-10" db="EMBL/GenBank/DDBJ databases">
        <authorList>
            <person name="de Groot N.N."/>
        </authorList>
    </citation>
    <scope>NUCLEOTIDE SEQUENCE [LARGE SCALE GENOMIC DNA]</scope>
    <source>
        <strain evidence="14 15">DSM 25186</strain>
    </source>
</reference>
<dbReference type="SUPFAM" id="SSF53335">
    <property type="entry name" value="S-adenosyl-L-methionine-dependent methyltransferases"/>
    <property type="match status" value="1"/>
</dbReference>
<dbReference type="GO" id="GO:0003723">
    <property type="term" value="F:RNA binding"/>
    <property type="evidence" value="ECO:0007669"/>
    <property type="project" value="UniProtKB-KW"/>
</dbReference>
<feature type="domain" description="Hen1 N-terminal" evidence="13">
    <location>
        <begin position="1"/>
        <end position="247"/>
    </location>
</feature>
<evidence type="ECO:0000313" key="15">
    <source>
        <dbReference type="Proteomes" id="UP000198510"/>
    </source>
</evidence>
<evidence type="ECO:0000256" key="4">
    <source>
        <dbReference type="ARBA" id="ARBA00022603"/>
    </source>
</evidence>
<dbReference type="Pfam" id="PF12623">
    <property type="entry name" value="Hen1_L"/>
    <property type="match status" value="1"/>
</dbReference>
<dbReference type="Proteomes" id="UP000198510">
    <property type="component" value="Unassembled WGS sequence"/>
</dbReference>
<dbReference type="STRING" id="1075417.SAMN05421823_11382"/>
<evidence type="ECO:0000256" key="8">
    <source>
        <dbReference type="ARBA" id="ARBA00022842"/>
    </source>
</evidence>
<comment type="catalytic activity">
    <reaction evidence="12">
        <text>small RNA 3'-end nucleotide + S-adenosyl-L-methionine = small RNA 3'-end 2'-O-methylnucleotide + S-adenosyl-L-homocysteine + H(+)</text>
        <dbReference type="Rhea" id="RHEA:37887"/>
        <dbReference type="Rhea" id="RHEA-COMP:10415"/>
        <dbReference type="Rhea" id="RHEA-COMP:10416"/>
        <dbReference type="ChEBI" id="CHEBI:15378"/>
        <dbReference type="ChEBI" id="CHEBI:57856"/>
        <dbReference type="ChEBI" id="CHEBI:59789"/>
        <dbReference type="ChEBI" id="CHEBI:74896"/>
        <dbReference type="ChEBI" id="CHEBI:74898"/>
        <dbReference type="EC" id="2.1.1.386"/>
    </reaction>
</comment>
<proteinExistence type="inferred from homology"/>
<gene>
    <name evidence="14" type="ORF">SAMN05421823_11382</name>
</gene>
<dbReference type="RefSeq" id="WP_089687565.1">
    <property type="nucleotide sequence ID" value="NZ_FNFO01000013.1"/>
</dbReference>
<protein>
    <recommendedName>
        <fullName evidence="3">Small RNA 2'-O-methyltransferase</fullName>
        <ecNumber evidence="11">2.1.1.386</ecNumber>
    </recommendedName>
</protein>
<dbReference type="Pfam" id="PF13489">
    <property type="entry name" value="Methyltransf_23"/>
    <property type="match status" value="1"/>
</dbReference>
<keyword evidence="4 14" id="KW-0489">Methyltransferase</keyword>
<evidence type="ECO:0000256" key="6">
    <source>
        <dbReference type="ARBA" id="ARBA00022691"/>
    </source>
</evidence>
<evidence type="ECO:0000256" key="9">
    <source>
        <dbReference type="ARBA" id="ARBA00022884"/>
    </source>
</evidence>
<keyword evidence="9" id="KW-0694">RNA-binding</keyword>
<organism evidence="14 15">
    <name type="scientific">Catalinimonas alkaloidigena</name>
    <dbReference type="NCBI Taxonomy" id="1075417"/>
    <lineage>
        <taxon>Bacteria</taxon>
        <taxon>Pseudomonadati</taxon>
        <taxon>Bacteroidota</taxon>
        <taxon>Cytophagia</taxon>
        <taxon>Cytophagales</taxon>
        <taxon>Catalimonadaceae</taxon>
        <taxon>Catalinimonas</taxon>
    </lineage>
</organism>
<dbReference type="NCBIfam" id="TIGR04074">
    <property type="entry name" value="bacter_Hen1"/>
    <property type="match status" value="1"/>
</dbReference>
<evidence type="ECO:0000259" key="13">
    <source>
        <dbReference type="Pfam" id="PF12623"/>
    </source>
</evidence>
<dbReference type="EC" id="2.1.1.386" evidence="11"/>
<keyword evidence="8" id="KW-0460">Magnesium</keyword>
<dbReference type="InterPro" id="IPR038546">
    <property type="entry name" value="Hen1_N_sf"/>
</dbReference>
<dbReference type="InterPro" id="IPR026610">
    <property type="entry name" value="Hen1"/>
</dbReference>
<keyword evidence="7" id="KW-0479">Metal-binding</keyword>
<comment type="cofactor">
    <cofactor evidence="1">
        <name>Mg(2+)</name>
        <dbReference type="ChEBI" id="CHEBI:18420"/>
    </cofactor>
</comment>
<dbReference type="PANTHER" id="PTHR21404:SF3">
    <property type="entry name" value="SMALL RNA 2'-O-METHYLTRANSFERASE"/>
    <property type="match status" value="1"/>
</dbReference>
<dbReference type="CDD" id="cd02440">
    <property type="entry name" value="AdoMet_MTases"/>
    <property type="match status" value="1"/>
</dbReference>
<dbReference type="EMBL" id="FNFO01000013">
    <property type="protein sequence ID" value="SDM42490.1"/>
    <property type="molecule type" value="Genomic_DNA"/>
</dbReference>
<keyword evidence="15" id="KW-1185">Reference proteome</keyword>
<keyword evidence="6" id="KW-0949">S-adenosyl-L-methionine</keyword>
<keyword evidence="5 14" id="KW-0808">Transferase</keyword>
<accession>A0A1G9T4B6</accession>
<evidence type="ECO:0000313" key="14">
    <source>
        <dbReference type="EMBL" id="SDM42490.1"/>
    </source>
</evidence>
<dbReference type="InterPro" id="IPR024026">
    <property type="entry name" value="3'-RNA_MeTfrase_Hen1_bac"/>
</dbReference>
<dbReference type="PANTHER" id="PTHR21404">
    <property type="entry name" value="HEN1"/>
    <property type="match status" value="1"/>
</dbReference>
<evidence type="ECO:0000256" key="12">
    <source>
        <dbReference type="ARBA" id="ARBA00048418"/>
    </source>
</evidence>
<evidence type="ECO:0000256" key="1">
    <source>
        <dbReference type="ARBA" id="ARBA00001946"/>
    </source>
</evidence>
<evidence type="ECO:0000256" key="5">
    <source>
        <dbReference type="ARBA" id="ARBA00022679"/>
    </source>
</evidence>
<dbReference type="GO" id="GO:0090486">
    <property type="term" value="F:small RNA 2'-O-methyltransferase activity"/>
    <property type="evidence" value="ECO:0007669"/>
    <property type="project" value="UniProtKB-EC"/>
</dbReference>
<dbReference type="Gene3D" id="3.40.50.150">
    <property type="entry name" value="Vaccinia Virus protein VP39"/>
    <property type="match status" value="1"/>
</dbReference>
<sequence>MLLTLSTTGRPSEGLAATELGYLLHKHPDRVQTFDISAGKAHVFYPEATAQRCTAALLLDLDPIALVRRKSGPAGEGFALQQYVNDRPYVASSFLSHALAQVYSSALNGRCHDRPHLVDTPLPLEARLSVVRARGGADALKRLFKPLGYALDITPHPLDPQFPAWGESPYFSVTLRHELPVQTLLSHLYVLMPVLDREKHYWVSAQEVDKLLTKGEGWLATHPERDYITRQYLMKLGGLTRLALSRLLENEAVEEALDGDLLPEAEDVTEPVAPTEPRVSLHQQRLLAAVEQLRRAGVRRVLDLGCGEGKLLQLLLRDGQFEQIVGMDVSYRSLQRAADRLHYDELSPRQRERLQLMQGSLTYRDARLEGFDGAAIVEVIEHLDPARLHAFARVVFEFARPGTVVLTTPNADYNVRYESLTAGTFRHTDHRFEWSRAEFQTWADGIAERFDYTVSLFPVGETDPDVGAPSQMAVFRLA</sequence>